<dbReference type="EMBL" id="ML178849">
    <property type="protein sequence ID" value="TFK97265.1"/>
    <property type="molecule type" value="Genomic_DNA"/>
</dbReference>
<protein>
    <submittedName>
        <fullName evidence="2">Uncharacterized protein</fullName>
    </submittedName>
</protein>
<dbReference type="Proteomes" id="UP000305067">
    <property type="component" value="Unassembled WGS sequence"/>
</dbReference>
<sequence>MIIPAGLLIDMLHARRCPDLTVKLASCKLTEAYSPYYQLSAKDLEERALQLARMKARDYWTPKSRLEVQSAGVGGMNPKSGSRPLAWGEGLSEREPEQKERLVRLQVGGLEVWM</sequence>
<feature type="region of interest" description="Disordered" evidence="1">
    <location>
        <begin position="70"/>
        <end position="93"/>
    </location>
</feature>
<evidence type="ECO:0000256" key="1">
    <source>
        <dbReference type="SAM" id="MobiDB-lite"/>
    </source>
</evidence>
<evidence type="ECO:0000313" key="2">
    <source>
        <dbReference type="EMBL" id="TFK97265.1"/>
    </source>
</evidence>
<accession>A0A5C3Q5A5</accession>
<gene>
    <name evidence="2" type="ORF">BDV98DRAFT_574850</name>
</gene>
<dbReference type="AlphaFoldDB" id="A0A5C3Q5A5"/>
<reference evidence="2 3" key="1">
    <citation type="journal article" date="2019" name="Nat. Ecol. Evol.">
        <title>Megaphylogeny resolves global patterns of mushroom evolution.</title>
        <authorList>
            <person name="Varga T."/>
            <person name="Krizsan K."/>
            <person name="Foldi C."/>
            <person name="Dima B."/>
            <person name="Sanchez-Garcia M."/>
            <person name="Sanchez-Ramirez S."/>
            <person name="Szollosi G.J."/>
            <person name="Szarkandi J.G."/>
            <person name="Papp V."/>
            <person name="Albert L."/>
            <person name="Andreopoulos W."/>
            <person name="Angelini C."/>
            <person name="Antonin V."/>
            <person name="Barry K.W."/>
            <person name="Bougher N.L."/>
            <person name="Buchanan P."/>
            <person name="Buyck B."/>
            <person name="Bense V."/>
            <person name="Catcheside P."/>
            <person name="Chovatia M."/>
            <person name="Cooper J."/>
            <person name="Damon W."/>
            <person name="Desjardin D."/>
            <person name="Finy P."/>
            <person name="Geml J."/>
            <person name="Haridas S."/>
            <person name="Hughes K."/>
            <person name="Justo A."/>
            <person name="Karasinski D."/>
            <person name="Kautmanova I."/>
            <person name="Kiss B."/>
            <person name="Kocsube S."/>
            <person name="Kotiranta H."/>
            <person name="LaButti K.M."/>
            <person name="Lechner B.E."/>
            <person name="Liimatainen K."/>
            <person name="Lipzen A."/>
            <person name="Lukacs Z."/>
            <person name="Mihaltcheva S."/>
            <person name="Morgado L.N."/>
            <person name="Niskanen T."/>
            <person name="Noordeloos M.E."/>
            <person name="Ohm R.A."/>
            <person name="Ortiz-Santana B."/>
            <person name="Ovrebo C."/>
            <person name="Racz N."/>
            <person name="Riley R."/>
            <person name="Savchenko A."/>
            <person name="Shiryaev A."/>
            <person name="Soop K."/>
            <person name="Spirin V."/>
            <person name="Szebenyi C."/>
            <person name="Tomsovsky M."/>
            <person name="Tulloss R.E."/>
            <person name="Uehling J."/>
            <person name="Grigoriev I.V."/>
            <person name="Vagvolgyi C."/>
            <person name="Papp T."/>
            <person name="Martin F.M."/>
            <person name="Miettinen O."/>
            <person name="Hibbett D.S."/>
            <person name="Nagy L.G."/>
        </authorList>
    </citation>
    <scope>NUCLEOTIDE SEQUENCE [LARGE SCALE GENOMIC DNA]</scope>
    <source>
        <strain evidence="2 3">CBS 309.79</strain>
    </source>
</reference>
<organism evidence="2 3">
    <name type="scientific">Pterulicium gracile</name>
    <dbReference type="NCBI Taxonomy" id="1884261"/>
    <lineage>
        <taxon>Eukaryota</taxon>
        <taxon>Fungi</taxon>
        <taxon>Dikarya</taxon>
        <taxon>Basidiomycota</taxon>
        <taxon>Agaricomycotina</taxon>
        <taxon>Agaricomycetes</taxon>
        <taxon>Agaricomycetidae</taxon>
        <taxon>Agaricales</taxon>
        <taxon>Pleurotineae</taxon>
        <taxon>Pterulaceae</taxon>
        <taxon>Pterulicium</taxon>
    </lineage>
</organism>
<name>A0A5C3Q5A5_9AGAR</name>
<keyword evidence="3" id="KW-1185">Reference proteome</keyword>
<evidence type="ECO:0000313" key="3">
    <source>
        <dbReference type="Proteomes" id="UP000305067"/>
    </source>
</evidence>
<proteinExistence type="predicted"/>